<sequence length="361" mass="40474">MPIQSLPRSDVIEVMFVRVCGTRAYFGNEERTPAVGSPRRYESVYGDGTEVEVWLGHYPSFLPEYIESAEASALRAVQSFVGISVSEGAAAAVAEQAKRSARYIENLRWPIVVISRETVPAGAFEIDDNSPTGMRIGDIAKYMEYFDGFRGRQKRISSHMLVHAATNLKENVINSLLRDYIIVVRKGFSAFSPPNANVSVSHSSGFLEKYDATKWPSVDASLIGNLDFISDAVDKYVEAMACKDNWKRFFLAFHCIEIATEVLYNFYKQKWLPSLSASDKACYSDVCKFFRKKPSISIKFCACLLLLAPKEFDDYMGRFKRIKDARNCFAHGDFKGEIHLPDDDALTLAANFLGLYVAGNT</sequence>
<evidence type="ECO:0000313" key="2">
    <source>
        <dbReference type="Proteomes" id="UP000219621"/>
    </source>
</evidence>
<reference evidence="2" key="1">
    <citation type="submission" date="2017-09" db="EMBL/GenBank/DDBJ databases">
        <authorList>
            <person name="Varghese N."/>
            <person name="Submissions S."/>
        </authorList>
    </citation>
    <scope>NUCLEOTIDE SEQUENCE [LARGE SCALE GENOMIC DNA]</scope>
    <source>
        <strain evidence="2">USBA 140</strain>
    </source>
</reference>
<dbReference type="AlphaFoldDB" id="A0A286GMV5"/>
<dbReference type="Proteomes" id="UP000219621">
    <property type="component" value="Unassembled WGS sequence"/>
</dbReference>
<name>A0A286GMV5_9PROT</name>
<organism evidence="1 2">
    <name type="scientific">Caenispirillum bisanense</name>
    <dbReference type="NCBI Taxonomy" id="414052"/>
    <lineage>
        <taxon>Bacteria</taxon>
        <taxon>Pseudomonadati</taxon>
        <taxon>Pseudomonadota</taxon>
        <taxon>Alphaproteobacteria</taxon>
        <taxon>Rhodospirillales</taxon>
        <taxon>Novispirillaceae</taxon>
        <taxon>Caenispirillum</taxon>
    </lineage>
</organism>
<keyword evidence="2" id="KW-1185">Reference proteome</keyword>
<protein>
    <submittedName>
        <fullName evidence="1">Uncharacterized protein</fullName>
    </submittedName>
</protein>
<dbReference type="EMBL" id="OCNJ01000006">
    <property type="protein sequence ID" value="SOD96881.1"/>
    <property type="molecule type" value="Genomic_DNA"/>
</dbReference>
<accession>A0A286GMV5</accession>
<proteinExistence type="predicted"/>
<gene>
    <name evidence="1" type="ORF">SAMN05421508_106140</name>
</gene>
<evidence type="ECO:0000313" key="1">
    <source>
        <dbReference type="EMBL" id="SOD96881.1"/>
    </source>
</evidence>